<feature type="chain" id="PRO_5045814976" description="Copper amine oxidase-like N-terminal domain-containing protein" evidence="2">
    <location>
        <begin position="26"/>
        <end position="729"/>
    </location>
</feature>
<evidence type="ECO:0000259" key="3">
    <source>
        <dbReference type="Pfam" id="PF07833"/>
    </source>
</evidence>
<dbReference type="InterPro" id="IPR035986">
    <property type="entry name" value="PKD_dom_sf"/>
</dbReference>
<proteinExistence type="predicted"/>
<dbReference type="RefSeq" id="WP_076108869.1">
    <property type="nucleotide sequence ID" value="NZ_MPTB01000001.1"/>
</dbReference>
<feature type="signal peptide" evidence="2">
    <location>
        <begin position="1"/>
        <end position="25"/>
    </location>
</feature>
<dbReference type="Gene3D" id="3.30.457.10">
    <property type="entry name" value="Copper amine oxidase-like, N-terminal domain"/>
    <property type="match status" value="1"/>
</dbReference>
<dbReference type="SUPFAM" id="SSF55383">
    <property type="entry name" value="Copper amine oxidase, domain N"/>
    <property type="match status" value="2"/>
</dbReference>
<dbReference type="EMBL" id="MPTB01000001">
    <property type="protein sequence ID" value="OMD53645.1"/>
    <property type="molecule type" value="Genomic_DNA"/>
</dbReference>
<dbReference type="Pfam" id="PF07833">
    <property type="entry name" value="Cu_amine_oxidN1"/>
    <property type="match status" value="1"/>
</dbReference>
<dbReference type="InterPro" id="IPR012854">
    <property type="entry name" value="Cu_amine_oxidase-like_N"/>
</dbReference>
<feature type="compositionally biased region" description="Low complexity" evidence="1">
    <location>
        <begin position="65"/>
        <end position="76"/>
    </location>
</feature>
<evidence type="ECO:0000256" key="2">
    <source>
        <dbReference type="SAM" id="SignalP"/>
    </source>
</evidence>
<gene>
    <name evidence="4" type="ORF">BSK56_00415</name>
</gene>
<dbReference type="Gene3D" id="2.60.40.10">
    <property type="entry name" value="Immunoglobulins"/>
    <property type="match status" value="2"/>
</dbReference>
<dbReference type="SUPFAM" id="SSF49299">
    <property type="entry name" value="PKD domain"/>
    <property type="match status" value="2"/>
</dbReference>
<evidence type="ECO:0000256" key="1">
    <source>
        <dbReference type="SAM" id="MobiDB-lite"/>
    </source>
</evidence>
<organism evidence="4 5">
    <name type="scientific">Paenibacillus borealis</name>
    <dbReference type="NCBI Taxonomy" id="160799"/>
    <lineage>
        <taxon>Bacteria</taxon>
        <taxon>Bacillati</taxon>
        <taxon>Bacillota</taxon>
        <taxon>Bacilli</taxon>
        <taxon>Bacillales</taxon>
        <taxon>Paenibacillaceae</taxon>
        <taxon>Paenibacillus</taxon>
    </lineage>
</organism>
<feature type="region of interest" description="Disordered" evidence="1">
    <location>
        <begin position="31"/>
        <end position="84"/>
    </location>
</feature>
<keyword evidence="5" id="KW-1185">Reference proteome</keyword>
<dbReference type="InterPro" id="IPR036582">
    <property type="entry name" value="Mao_N_sf"/>
</dbReference>
<feature type="compositionally biased region" description="Polar residues" evidence="1">
    <location>
        <begin position="43"/>
        <end position="56"/>
    </location>
</feature>
<sequence>MNLKKLSLAAVLAITQIAAAVPAFAAPVSTTSTSNVSTAEATPTPSASSVPLSTDPLSGGLLDGAASPTPSAEPTATPLPPATVTDQTYMQTNSMDAQMLSATGDDQLVLMLNSNKMYVNGVLYLANQPMAVKNGVSYVSIRAMVERVGLQVTYDSKAKETVVTKGNDVMRFKLNSKTYTVNGKKSTMKGATYQYKGTFMIPLTSITSALKLNYVLDTVQKRVILTLSTKPKASFTVQPTEIYAGQTMVNFVTSSSSPNGTPIVSDLWGGDKRDYYDEPGIYTVTYSVVDANGRTSDPYTATINVLKPNEAPVANFVTDKEQYKMGEPITYTDNSSDPDGDTITVTWTNKAQAFFTPGATVISLTATDSHGAVNTFEKTIIITEEQLYNEEDFNRLFAVPGTAFKFDGSPVPTWPNLKYNTSSEPFTLIRSNSPETVFSEGVLYRETATGATRFLIHHKNNLSINTKVYVIATNDNMYPVTITTQYSGFGGPSSFAELTGQKSVTRYWESMLNGSSYKQTVIQPGQSVSILTELNTIAMKPNDNVSMQADLYSDLAVTYSVMMIDANKEPISSLPLTPILPRDGVHNRGTYPDSTRLINVSDLVGTTPARLVIGDNNNDPNLLGLDALTGLQETNLGNFGVLYKIRLERVAANTLITFNPRGGNYMGTVLVNGNQVVQVPNEKSLGSSDLNSVVYRTGDYEGPVEIQFTPASGSNLSINFLFTPLPPKK</sequence>
<reference evidence="4 5" key="1">
    <citation type="submission" date="2016-10" db="EMBL/GenBank/DDBJ databases">
        <title>Paenibacillus species isolates.</title>
        <authorList>
            <person name="Beno S.M."/>
        </authorList>
    </citation>
    <scope>NUCLEOTIDE SEQUENCE [LARGE SCALE GENOMIC DNA]</scope>
    <source>
        <strain evidence="4 5">FSL H7-0744</strain>
    </source>
</reference>
<feature type="compositionally biased region" description="Low complexity" evidence="1">
    <location>
        <begin position="31"/>
        <end position="42"/>
    </location>
</feature>
<evidence type="ECO:0000313" key="5">
    <source>
        <dbReference type="Proteomes" id="UP000187412"/>
    </source>
</evidence>
<keyword evidence="2" id="KW-0732">Signal</keyword>
<comment type="caution">
    <text evidence="4">The sequence shown here is derived from an EMBL/GenBank/DDBJ whole genome shotgun (WGS) entry which is preliminary data.</text>
</comment>
<protein>
    <recommendedName>
        <fullName evidence="3">Copper amine oxidase-like N-terminal domain-containing protein</fullName>
    </recommendedName>
</protein>
<dbReference type="InterPro" id="IPR013783">
    <property type="entry name" value="Ig-like_fold"/>
</dbReference>
<evidence type="ECO:0000313" key="4">
    <source>
        <dbReference type="EMBL" id="OMD53645.1"/>
    </source>
</evidence>
<dbReference type="Proteomes" id="UP000187412">
    <property type="component" value="Unassembled WGS sequence"/>
</dbReference>
<accession>A0ABX3HVX6</accession>
<feature type="domain" description="Copper amine oxidase-like N-terminal" evidence="3">
    <location>
        <begin position="119"/>
        <end position="223"/>
    </location>
</feature>
<name>A0ABX3HVX6_PAEBO</name>